<dbReference type="PANTHER" id="PTHR43775:SF51">
    <property type="entry name" value="INACTIVE PHENOLPHTHIOCEROL SYNTHESIS POLYKETIDE SYNTHASE TYPE I PKS1-RELATED"/>
    <property type="match status" value="1"/>
</dbReference>
<dbReference type="InterPro" id="IPR018201">
    <property type="entry name" value="Ketoacyl_synth_AS"/>
</dbReference>
<dbReference type="InterPro" id="IPR036736">
    <property type="entry name" value="ACP-like_sf"/>
</dbReference>
<dbReference type="PROSITE" id="PS00606">
    <property type="entry name" value="KS3_1"/>
    <property type="match status" value="1"/>
</dbReference>
<dbReference type="SMART" id="SM00823">
    <property type="entry name" value="PKS_PP"/>
    <property type="match status" value="1"/>
</dbReference>
<reference evidence="6 7" key="1">
    <citation type="submission" date="2024-10" db="EMBL/GenBank/DDBJ databases">
        <title>The Natural Products Discovery Center: Release of the First 8490 Sequenced Strains for Exploring Actinobacteria Biosynthetic Diversity.</title>
        <authorList>
            <person name="Kalkreuter E."/>
            <person name="Kautsar S.A."/>
            <person name="Yang D."/>
            <person name="Bader C.D."/>
            <person name="Teijaro C.N."/>
            <person name="Fluegel L."/>
            <person name="Davis C.M."/>
            <person name="Simpson J.R."/>
            <person name="Lauterbach L."/>
            <person name="Steele A.D."/>
            <person name="Gui C."/>
            <person name="Meng S."/>
            <person name="Li G."/>
            <person name="Viehrig K."/>
            <person name="Ye F."/>
            <person name="Su P."/>
            <person name="Kiefer A.F."/>
            <person name="Nichols A."/>
            <person name="Cepeda A.J."/>
            <person name="Yan W."/>
            <person name="Fan B."/>
            <person name="Jiang Y."/>
            <person name="Adhikari A."/>
            <person name="Zheng C.-J."/>
            <person name="Schuster L."/>
            <person name="Cowan T.M."/>
            <person name="Smanski M.J."/>
            <person name="Chevrette M.G."/>
            <person name="De Carvalho L.P.S."/>
            <person name="Shen B."/>
        </authorList>
    </citation>
    <scope>NUCLEOTIDE SEQUENCE [LARGE SCALE GENOMIC DNA]</scope>
    <source>
        <strain evidence="6 7">NPDC002593</strain>
    </source>
</reference>
<evidence type="ECO:0000256" key="2">
    <source>
        <dbReference type="ARBA" id="ARBA00022553"/>
    </source>
</evidence>
<gene>
    <name evidence="6" type="ORF">ACFYXQ_46950</name>
</gene>
<dbReference type="Gene3D" id="3.40.366.10">
    <property type="entry name" value="Malonyl-Coenzyme A Acyl Carrier Protein, domain 2"/>
    <property type="match status" value="1"/>
</dbReference>
<feature type="non-terminal residue" evidence="6">
    <location>
        <position position="964"/>
    </location>
</feature>
<dbReference type="SUPFAM" id="SSF47336">
    <property type="entry name" value="ACP-like"/>
    <property type="match status" value="1"/>
</dbReference>
<dbReference type="InterPro" id="IPR016035">
    <property type="entry name" value="Acyl_Trfase/lysoPLipase"/>
</dbReference>
<feature type="non-terminal residue" evidence="6">
    <location>
        <position position="1"/>
    </location>
</feature>
<dbReference type="SUPFAM" id="SSF53901">
    <property type="entry name" value="Thiolase-like"/>
    <property type="match status" value="1"/>
</dbReference>
<keyword evidence="3" id="KW-0808">Transferase</keyword>
<dbReference type="InterPro" id="IPR014030">
    <property type="entry name" value="Ketoacyl_synth_N"/>
</dbReference>
<dbReference type="SMART" id="SM00827">
    <property type="entry name" value="PKS_AT"/>
    <property type="match status" value="1"/>
</dbReference>
<keyword evidence="1" id="KW-0596">Phosphopantetheine</keyword>
<dbReference type="EMBL" id="JBIAQY010000055">
    <property type="protein sequence ID" value="MFF3575287.1"/>
    <property type="molecule type" value="Genomic_DNA"/>
</dbReference>
<keyword evidence="2" id="KW-0597">Phosphoprotein</keyword>
<evidence type="ECO:0000256" key="1">
    <source>
        <dbReference type="ARBA" id="ARBA00022450"/>
    </source>
</evidence>
<dbReference type="InterPro" id="IPR032821">
    <property type="entry name" value="PKS_assoc"/>
</dbReference>
<comment type="caution">
    <text evidence="6">The sequence shown here is derived from an EMBL/GenBank/DDBJ whole genome shotgun (WGS) entry which is preliminary data.</text>
</comment>
<dbReference type="InterPro" id="IPR016039">
    <property type="entry name" value="Thiolase-like"/>
</dbReference>
<dbReference type="InterPro" id="IPR020806">
    <property type="entry name" value="PKS_PP-bd"/>
</dbReference>
<protein>
    <submittedName>
        <fullName evidence="6">Beta-ketoacyl synthase N-terminal-like domain-containing protein</fullName>
    </submittedName>
</protein>
<dbReference type="InterPro" id="IPR020841">
    <property type="entry name" value="PKS_Beta-ketoAc_synthase_dom"/>
</dbReference>
<proteinExistence type="predicted"/>
<dbReference type="Pfam" id="PF00698">
    <property type="entry name" value="Acyl_transf_1"/>
    <property type="match status" value="1"/>
</dbReference>
<evidence type="ECO:0000256" key="3">
    <source>
        <dbReference type="ARBA" id="ARBA00022679"/>
    </source>
</evidence>
<dbReference type="CDD" id="cd00833">
    <property type="entry name" value="PKS"/>
    <property type="match status" value="1"/>
</dbReference>
<dbReference type="Pfam" id="PF16197">
    <property type="entry name" value="KAsynt_C_assoc"/>
    <property type="match status" value="1"/>
</dbReference>
<evidence type="ECO:0000259" key="4">
    <source>
        <dbReference type="PROSITE" id="PS50075"/>
    </source>
</evidence>
<dbReference type="SMART" id="SM01294">
    <property type="entry name" value="PKS_PP_betabranch"/>
    <property type="match status" value="1"/>
</dbReference>
<name>A0ABW6SG37_9NOCA</name>
<dbReference type="PROSITE" id="PS00012">
    <property type="entry name" value="PHOSPHOPANTETHEINE"/>
    <property type="match status" value="1"/>
</dbReference>
<evidence type="ECO:0000313" key="7">
    <source>
        <dbReference type="Proteomes" id="UP001601992"/>
    </source>
</evidence>
<dbReference type="InterPro" id="IPR050091">
    <property type="entry name" value="PKS_NRPS_Biosynth_Enz"/>
</dbReference>
<dbReference type="Pfam" id="PF02801">
    <property type="entry name" value="Ketoacyl-synt_C"/>
    <property type="match status" value="1"/>
</dbReference>
<dbReference type="Pfam" id="PF00109">
    <property type="entry name" value="ketoacyl-synt"/>
    <property type="match status" value="1"/>
</dbReference>
<dbReference type="Gene3D" id="3.30.70.3290">
    <property type="match status" value="1"/>
</dbReference>
<organism evidence="6 7">
    <name type="scientific">Nocardia jiangxiensis</name>
    <dbReference type="NCBI Taxonomy" id="282685"/>
    <lineage>
        <taxon>Bacteria</taxon>
        <taxon>Bacillati</taxon>
        <taxon>Actinomycetota</taxon>
        <taxon>Actinomycetes</taxon>
        <taxon>Mycobacteriales</taxon>
        <taxon>Nocardiaceae</taxon>
        <taxon>Nocardia</taxon>
    </lineage>
</organism>
<dbReference type="PROSITE" id="PS50075">
    <property type="entry name" value="CARRIER"/>
    <property type="match status" value="1"/>
</dbReference>
<dbReference type="InterPro" id="IPR001227">
    <property type="entry name" value="Ac_transferase_dom_sf"/>
</dbReference>
<accession>A0ABW6SG37</accession>
<evidence type="ECO:0000313" key="6">
    <source>
        <dbReference type="EMBL" id="MFF3575287.1"/>
    </source>
</evidence>
<dbReference type="InterPro" id="IPR014043">
    <property type="entry name" value="Acyl_transferase_dom"/>
</dbReference>
<feature type="domain" description="Carrier" evidence="4">
    <location>
        <begin position="273"/>
        <end position="348"/>
    </location>
</feature>
<evidence type="ECO:0000259" key="5">
    <source>
        <dbReference type="PROSITE" id="PS52004"/>
    </source>
</evidence>
<dbReference type="PANTHER" id="PTHR43775">
    <property type="entry name" value="FATTY ACID SYNTHASE"/>
    <property type="match status" value="1"/>
</dbReference>
<feature type="domain" description="Ketosynthase family 3 (KS3)" evidence="5">
    <location>
        <begin position="366"/>
        <end position="790"/>
    </location>
</feature>
<dbReference type="PROSITE" id="PS52004">
    <property type="entry name" value="KS3_2"/>
    <property type="match status" value="1"/>
</dbReference>
<dbReference type="InterPro" id="IPR009081">
    <property type="entry name" value="PP-bd_ACP"/>
</dbReference>
<dbReference type="Gene3D" id="3.40.47.10">
    <property type="match status" value="1"/>
</dbReference>
<dbReference type="Gene3D" id="1.10.1200.10">
    <property type="entry name" value="ACP-like"/>
    <property type="match status" value="1"/>
</dbReference>
<dbReference type="SMART" id="SM00825">
    <property type="entry name" value="PKS_KS"/>
    <property type="match status" value="1"/>
</dbReference>
<dbReference type="SUPFAM" id="SSF52151">
    <property type="entry name" value="FabD/lysophospholipase-like"/>
    <property type="match status" value="1"/>
</dbReference>
<dbReference type="InterPro" id="IPR006162">
    <property type="entry name" value="Ppantetheine_attach_site"/>
</dbReference>
<dbReference type="Pfam" id="PF00550">
    <property type="entry name" value="PP-binding"/>
    <property type="match status" value="1"/>
</dbReference>
<dbReference type="InterPro" id="IPR014031">
    <property type="entry name" value="Ketoacyl_synth_C"/>
</dbReference>
<keyword evidence="7" id="KW-1185">Reference proteome</keyword>
<sequence length="964" mass="99555">ALSGAGGMVSLACDVEQARDLMKAWGDALSVAAVNGPSAVVVSGAPTALEELLIHCEHNGVRARRIDVDYASHSPGVEAIRDELVAALSGIEARSSEVAFFSTVTGNLCDTAVLDGEYWYRNIRQTVEFEAAVRAACGHGYRVFVESSPHPVLIAGIEDTAAECVEDAGAVVVPSLGRGDGGFDRFLMSVAQAHVRGVGVAWRGMLAGARRIPLPTYAFQRRRFWLTGSAAPDRAGRHEARSRSVVEPSEDVVKPVSALAQRLRGLAEDEQLAVLSQVVRSQVAVVLGHDGPGDIDPDTVFRDMGFDSLSAVELRHRLEAATGLALSSTLVFDYPTPAMLARHVREQIVGVRDRGQPESPLRAVVDEPIAIVGAGCRFPGGVGSPDDLWELISRGEDVVSRFPRDRGWDLAGLFDPDPDAVGKSYTRAGGFLDDAAGFDAAFFGIGPREATVMDPQQRLLLEVSWEALEHAGIDPLRLRGTPTGVFTGLIAQGYGTQAAAAESEDYSGTGQTSSVASGRVAYVLGLEGPAVSVDTACSSSLVALHLAVQSLRLGECDLALAGGVTVMVTPRIYTEFSRQRGLSVDGRCKAFAGAADGTGFAEGAGVLVVERLSDARRLGHEILAVVRGSAINQDGASNGLTAPNGPSQQRVIRAALANAGLFAADVDAVEAHGTGTRLGDPIEAQALLATYGRDRVDERPVWLGSVKSNIGHTQAAAGVAGVIKMVQALRHGMLPRTLHVDVPSPHVNWSSGAVSLLTESREWPDNGAPRRAGISSFGISGTNAHVILEQAPSEPASHRTNSARVDGDSNNGVVVGNSTDSVVCVGAAPGGADGVESVGDAADAVAPIGDASDGAAPVGDAAGGAVRTADATDTFARGADESDGVVSAGDVVRDGVARVGGTAGAVARVGDTADRAAAGGGAADGALPALGRSVVPWILSGKSAEALVGQASRLLGYVRDRPEL</sequence>
<dbReference type="Proteomes" id="UP001601992">
    <property type="component" value="Unassembled WGS sequence"/>
</dbReference>
<dbReference type="RefSeq" id="WP_387407182.1">
    <property type="nucleotide sequence ID" value="NZ_JBIAQY010000055.1"/>
</dbReference>